<dbReference type="SUPFAM" id="SSF52540">
    <property type="entry name" value="P-loop containing nucleoside triphosphate hydrolases"/>
    <property type="match status" value="1"/>
</dbReference>
<dbReference type="GO" id="GO:0005829">
    <property type="term" value="C:cytosol"/>
    <property type="evidence" value="ECO:0007669"/>
    <property type="project" value="TreeGrafter"/>
</dbReference>
<feature type="domain" description="UvrD-like helicase ATP-binding" evidence="15">
    <location>
        <begin position="93"/>
        <end position="522"/>
    </location>
</feature>
<dbReference type="Pfam" id="PF13361">
    <property type="entry name" value="UvrD_C"/>
    <property type="match status" value="1"/>
</dbReference>
<dbReference type="Gene3D" id="3.40.50.300">
    <property type="entry name" value="P-loop containing nucleotide triphosphate hydrolases"/>
    <property type="match status" value="4"/>
</dbReference>
<dbReference type="Gene3D" id="1.10.486.10">
    <property type="entry name" value="PCRA, domain 4"/>
    <property type="match status" value="1"/>
</dbReference>
<dbReference type="STRING" id="1838280.A6M21_01370"/>
<evidence type="ECO:0000256" key="14">
    <source>
        <dbReference type="PROSITE-ProRule" id="PRU00560"/>
    </source>
</evidence>
<dbReference type="GO" id="GO:0009338">
    <property type="term" value="C:exodeoxyribonuclease V complex"/>
    <property type="evidence" value="ECO:0007669"/>
    <property type="project" value="TreeGrafter"/>
</dbReference>
<feature type="domain" description="UvrD-like helicase C-terminal" evidence="16">
    <location>
        <begin position="523"/>
        <end position="825"/>
    </location>
</feature>
<proteinExistence type="predicted"/>
<dbReference type="InterPro" id="IPR000212">
    <property type="entry name" value="DNA_helicase_UvrD/REP"/>
</dbReference>
<keyword evidence="18" id="KW-1185">Reference proteome</keyword>
<dbReference type="GO" id="GO:0003677">
    <property type="term" value="F:DNA binding"/>
    <property type="evidence" value="ECO:0007669"/>
    <property type="project" value="UniProtKB-KW"/>
</dbReference>
<dbReference type="InterPro" id="IPR011604">
    <property type="entry name" value="PDDEXK-like_dom_sf"/>
</dbReference>
<keyword evidence="9" id="KW-0234">DNA repair</keyword>
<protein>
    <recommendedName>
        <fullName evidence="12">DNA 3'-5' helicase</fullName>
        <ecNumber evidence="12">5.6.2.4</ecNumber>
    </recommendedName>
</protein>
<dbReference type="InterPro" id="IPR011335">
    <property type="entry name" value="Restrct_endonuc-II-like"/>
</dbReference>
<evidence type="ECO:0000256" key="9">
    <source>
        <dbReference type="ARBA" id="ARBA00023204"/>
    </source>
</evidence>
<dbReference type="Proteomes" id="UP000078532">
    <property type="component" value="Unassembled WGS sequence"/>
</dbReference>
<feature type="binding site" evidence="14">
    <location>
        <begin position="114"/>
        <end position="121"/>
    </location>
    <ligand>
        <name>ATP</name>
        <dbReference type="ChEBI" id="CHEBI:30616"/>
    </ligand>
</feature>
<organism evidence="17 18">
    <name type="scientific">Desulfotomaculum copahuensis</name>
    <dbReference type="NCBI Taxonomy" id="1838280"/>
    <lineage>
        <taxon>Bacteria</taxon>
        <taxon>Bacillati</taxon>
        <taxon>Bacillota</taxon>
        <taxon>Clostridia</taxon>
        <taxon>Eubacteriales</taxon>
        <taxon>Desulfotomaculaceae</taxon>
        <taxon>Desulfotomaculum</taxon>
    </lineage>
</organism>
<dbReference type="Gene3D" id="3.90.320.10">
    <property type="match status" value="1"/>
</dbReference>
<gene>
    <name evidence="17" type="ORF">A6M21_01370</name>
</gene>
<sequence length="1271" mass="141553">MAENPRRFRRRTPVSVYRDTIERMETGRSEIYFCCTDWRQSSGPGCTAAGKEIYFCSTRRVLLPHDEGQRCKPFITGAFGRRDEKMITMEPDLPDQAVRESIVRDLDVNMLIEAGAGSGKTHSLVERMVALVAGGNCPVKKMAAVTFTRKAAGELRERFQTALESALAGESDPRRKERLAAGLDSLDQCFLGTIHAFCAAVLRERPVEAGLDPGFVELEEIENRLLLENAWHEYLEQAPPERIKELDELDVDVRDLKECYYLLANYPDVEITYDHLPPVDLAPARRRVDEFLNAVRLVLPAQRPAKGWDGLQELFRKMLQFAQTMDLAGDRYLIRLLALCDRNVRCTLNRWPDKEQARTAQSLHEDFRCRTAAPLLQAWREYRYGRLLRFLLPAVAYGEKYRLSRSRLNFQDLLVKTAGLLKNNPEVRCYFQKRYSHLLVDEFQDTDPLQAEIIFYLTGQDVRERDWRRLAPRPGALFVVGDPKQAIYRFRRADIDIYNRVKSLLQRSGGRLLRLTANFRSRPAVVEWVNSTFGKLLPGVDTPCQAAFVTMEPVQNAGGTAGVGKLPLAAITGHRQEDIAAADARRVALWIRRALDGEISLVRSDREREAGLVEKPRPADFMLLLRYKTHLPLYARALESLGIPHIVSGAGGAAGLEDLAAIIKVLRAVAEPDNPLPLVGALRGIFFGISDRQLWQFKKAGGCFNFYRAVPEFAGREFIEHAFNQFRTFRDWVEKLPPLAALEKILETLGAFPLTLAQEAGKSRCSRIIHALELLRASRDRGVYSFAALVEYLALLMEMHSEEELNITPWETDAVRVMNLHRAKGLEAPVVILADPGKNVNREPEMHISRQGDVPRGYFLLGRTWAYRKEILAQPRGWEKYAALEKQYQDAEETRLLYVAATRAKNLLVVSTYPAKPEKSPWRPFEDYLADAAEMMDSGEVPAAEGLSGGATETGPEPAVVAAELTDARRTFLSPVNPVNRPGYGLTSVTELVEAAGKRPAGASGGRGVSWGRAVHRVLEACARGADADAPGLDLLTAAVLVEEGRQKAEKDELIRLVRDILASPLWQRVRRSRKYYVEVPFALSLDGLSLMKDMQAGFTPGPCRKPGGGRSDGCGLPVSSQLLTTSHCRQPGRGEAAANDILLTGGLPARKEVPSAAGGTIENNGRPPVTGFFPAGASPGGPGGINGGAMLLTGVIDLVFLEDNGWVIADYKTGAVDEGRLDTLVRFYTPQVVLYRRCWEQITGDPVQEAGLYFTGLQKWVVIESDGHVF</sequence>
<evidence type="ECO:0000256" key="11">
    <source>
        <dbReference type="ARBA" id="ARBA00034617"/>
    </source>
</evidence>
<keyword evidence="10" id="KW-0413">Isomerase</keyword>
<dbReference type="InterPro" id="IPR038726">
    <property type="entry name" value="PDDEXK_AddAB-type"/>
</dbReference>
<dbReference type="GO" id="GO:0005524">
    <property type="term" value="F:ATP binding"/>
    <property type="evidence" value="ECO:0007669"/>
    <property type="project" value="UniProtKB-UniRule"/>
</dbReference>
<dbReference type="Pfam" id="PF00580">
    <property type="entry name" value="UvrD-helicase"/>
    <property type="match status" value="1"/>
</dbReference>
<accession>A0A1B7LAQ5</accession>
<dbReference type="AlphaFoldDB" id="A0A1B7LAQ5"/>
<keyword evidence="8" id="KW-0238">DNA-binding</keyword>
<dbReference type="InterPro" id="IPR014016">
    <property type="entry name" value="UvrD-like_ATP-bd"/>
</dbReference>
<comment type="catalytic activity">
    <reaction evidence="13">
        <text>ATP + H2O = ADP + phosphate + H(+)</text>
        <dbReference type="Rhea" id="RHEA:13065"/>
        <dbReference type="ChEBI" id="CHEBI:15377"/>
        <dbReference type="ChEBI" id="CHEBI:15378"/>
        <dbReference type="ChEBI" id="CHEBI:30616"/>
        <dbReference type="ChEBI" id="CHEBI:43474"/>
        <dbReference type="ChEBI" id="CHEBI:456216"/>
        <dbReference type="EC" id="5.6.2.4"/>
    </reaction>
</comment>
<dbReference type="GO" id="GO:0043138">
    <property type="term" value="F:3'-5' DNA helicase activity"/>
    <property type="evidence" value="ECO:0007669"/>
    <property type="project" value="UniProtKB-EC"/>
</dbReference>
<evidence type="ECO:0000256" key="1">
    <source>
        <dbReference type="ARBA" id="ARBA00022722"/>
    </source>
</evidence>
<evidence type="ECO:0000259" key="16">
    <source>
        <dbReference type="PROSITE" id="PS51217"/>
    </source>
</evidence>
<dbReference type="GO" id="GO:0004527">
    <property type="term" value="F:exonuclease activity"/>
    <property type="evidence" value="ECO:0007669"/>
    <property type="project" value="UniProtKB-KW"/>
</dbReference>
<comment type="caution">
    <text evidence="17">The sequence shown here is derived from an EMBL/GenBank/DDBJ whole genome shotgun (WGS) entry which is preliminary data.</text>
</comment>
<evidence type="ECO:0000259" key="15">
    <source>
        <dbReference type="PROSITE" id="PS51198"/>
    </source>
</evidence>
<dbReference type="EMBL" id="LYVF01000197">
    <property type="protein sequence ID" value="OAT79408.1"/>
    <property type="molecule type" value="Genomic_DNA"/>
</dbReference>
<evidence type="ECO:0000256" key="10">
    <source>
        <dbReference type="ARBA" id="ARBA00023235"/>
    </source>
</evidence>
<evidence type="ECO:0000313" key="17">
    <source>
        <dbReference type="EMBL" id="OAT79408.1"/>
    </source>
</evidence>
<evidence type="ECO:0000256" key="4">
    <source>
        <dbReference type="ARBA" id="ARBA00022801"/>
    </source>
</evidence>
<keyword evidence="2 14" id="KW-0547">Nucleotide-binding</keyword>
<dbReference type="EC" id="5.6.2.4" evidence="12"/>
<dbReference type="GO" id="GO:0000725">
    <property type="term" value="P:recombinational repair"/>
    <property type="evidence" value="ECO:0007669"/>
    <property type="project" value="TreeGrafter"/>
</dbReference>
<keyword evidence="5 14" id="KW-0347">Helicase</keyword>
<keyword evidence="4 14" id="KW-0378">Hydrolase</keyword>
<dbReference type="PANTHER" id="PTHR11070">
    <property type="entry name" value="UVRD / RECB / PCRA DNA HELICASE FAMILY MEMBER"/>
    <property type="match status" value="1"/>
</dbReference>
<evidence type="ECO:0000256" key="3">
    <source>
        <dbReference type="ARBA" id="ARBA00022763"/>
    </source>
</evidence>
<keyword evidence="7 14" id="KW-0067">ATP-binding</keyword>
<evidence type="ECO:0000256" key="8">
    <source>
        <dbReference type="ARBA" id="ARBA00023125"/>
    </source>
</evidence>
<keyword evidence="1" id="KW-0540">Nuclease</keyword>
<dbReference type="Pfam" id="PF12705">
    <property type="entry name" value="PDDEXK_1"/>
    <property type="match status" value="1"/>
</dbReference>
<keyword evidence="6" id="KW-0269">Exonuclease</keyword>
<evidence type="ECO:0000256" key="6">
    <source>
        <dbReference type="ARBA" id="ARBA00022839"/>
    </source>
</evidence>
<evidence type="ECO:0000256" key="13">
    <source>
        <dbReference type="ARBA" id="ARBA00048988"/>
    </source>
</evidence>
<keyword evidence="3" id="KW-0227">DNA damage</keyword>
<dbReference type="PROSITE" id="PS51217">
    <property type="entry name" value="UVRD_HELICASE_CTER"/>
    <property type="match status" value="1"/>
</dbReference>
<dbReference type="InterPro" id="IPR014017">
    <property type="entry name" value="DNA_helicase_UvrD-like_C"/>
</dbReference>
<evidence type="ECO:0000256" key="5">
    <source>
        <dbReference type="ARBA" id="ARBA00022806"/>
    </source>
</evidence>
<dbReference type="PANTHER" id="PTHR11070:SF23">
    <property type="entry name" value="RECBCD ENZYME SUBUNIT RECB"/>
    <property type="match status" value="1"/>
</dbReference>
<evidence type="ECO:0000256" key="7">
    <source>
        <dbReference type="ARBA" id="ARBA00022840"/>
    </source>
</evidence>
<evidence type="ECO:0000313" key="18">
    <source>
        <dbReference type="Proteomes" id="UP000078532"/>
    </source>
</evidence>
<reference evidence="17 18" key="1">
    <citation type="submission" date="2016-04" db="EMBL/GenBank/DDBJ databases">
        <authorList>
            <person name="Evans L.H."/>
            <person name="Alamgir A."/>
            <person name="Owens N."/>
            <person name="Weber N.D."/>
            <person name="Virtaneva K."/>
            <person name="Barbian K."/>
            <person name="Babar A."/>
            <person name="Rosenke K."/>
        </authorList>
    </citation>
    <scope>NUCLEOTIDE SEQUENCE [LARGE SCALE GENOMIC DNA]</scope>
    <source>
        <strain evidence="17 18">LMa1</strain>
    </source>
</reference>
<evidence type="ECO:0000256" key="2">
    <source>
        <dbReference type="ARBA" id="ARBA00022741"/>
    </source>
</evidence>
<dbReference type="SUPFAM" id="SSF52980">
    <property type="entry name" value="Restriction endonuclease-like"/>
    <property type="match status" value="1"/>
</dbReference>
<evidence type="ECO:0000256" key="12">
    <source>
        <dbReference type="ARBA" id="ARBA00034808"/>
    </source>
</evidence>
<comment type="catalytic activity">
    <reaction evidence="11">
        <text>Couples ATP hydrolysis with the unwinding of duplex DNA by translocating in the 3'-5' direction.</text>
        <dbReference type="EC" id="5.6.2.4"/>
    </reaction>
</comment>
<name>A0A1B7LAQ5_9FIRM</name>
<dbReference type="PROSITE" id="PS51198">
    <property type="entry name" value="UVRD_HELICASE_ATP_BIND"/>
    <property type="match status" value="1"/>
</dbReference>
<dbReference type="InterPro" id="IPR027417">
    <property type="entry name" value="P-loop_NTPase"/>
</dbReference>